<dbReference type="RefSeq" id="WP_067988958.1">
    <property type="nucleotide sequence ID" value="NZ_VMSD01000019.1"/>
</dbReference>
<comment type="caution">
    <text evidence="2">The sequence shown here is derived from an EMBL/GenBank/DDBJ whole genome shotgun (WGS) entry which is preliminary data.</text>
</comment>
<proteinExistence type="predicted"/>
<evidence type="ECO:0000313" key="2">
    <source>
        <dbReference type="EMBL" id="KAF0835700.1"/>
    </source>
</evidence>
<dbReference type="EMBL" id="VMSD01000019">
    <property type="protein sequence ID" value="KAF0835700.1"/>
    <property type="molecule type" value="Genomic_DNA"/>
</dbReference>
<gene>
    <name evidence="2" type="ORF">FNL39_1192</name>
</gene>
<dbReference type="Proteomes" id="UP000798951">
    <property type="component" value="Unassembled WGS sequence"/>
</dbReference>
<organism evidence="2 3">
    <name type="scientific">Nocardia caishijiensis</name>
    <dbReference type="NCBI Taxonomy" id="184756"/>
    <lineage>
        <taxon>Bacteria</taxon>
        <taxon>Bacillati</taxon>
        <taxon>Actinomycetota</taxon>
        <taxon>Actinomycetes</taxon>
        <taxon>Mycobacteriales</taxon>
        <taxon>Nocardiaceae</taxon>
        <taxon>Nocardia</taxon>
    </lineage>
</organism>
<keyword evidence="1" id="KW-0812">Transmembrane</keyword>
<protein>
    <submittedName>
        <fullName evidence="2">Uncharacterized protein</fullName>
    </submittedName>
</protein>
<feature type="transmembrane region" description="Helical" evidence="1">
    <location>
        <begin position="12"/>
        <end position="31"/>
    </location>
</feature>
<accession>A0ABQ6YE69</accession>
<evidence type="ECO:0000313" key="3">
    <source>
        <dbReference type="Proteomes" id="UP000798951"/>
    </source>
</evidence>
<name>A0ABQ6YE69_9NOCA</name>
<keyword evidence="1" id="KW-1133">Transmembrane helix</keyword>
<keyword evidence="3" id="KW-1185">Reference proteome</keyword>
<sequence length="65" mass="6957">MSGHELPGLADRLVGAAIKLLAAVCGLYLAASLLQSILPFLLFLLGIGGLAWVTVVVIRTLRERW</sequence>
<keyword evidence="1" id="KW-0472">Membrane</keyword>
<evidence type="ECO:0000256" key="1">
    <source>
        <dbReference type="SAM" id="Phobius"/>
    </source>
</evidence>
<reference evidence="2 3" key="1">
    <citation type="submission" date="2019-07" db="EMBL/GenBank/DDBJ databases">
        <title>Genomic Encyclopedia of Type Strains, Phase IV (KMG-IV): sequencing the most valuable type-strain genomes for metagenomic binning, comparative biology and taxonomic classification.</title>
        <authorList>
            <person name="Goeker M."/>
        </authorList>
    </citation>
    <scope>NUCLEOTIDE SEQUENCE [LARGE SCALE GENOMIC DNA]</scope>
    <source>
        <strain evidence="2 3">DSM 44831</strain>
    </source>
</reference>
<feature type="transmembrane region" description="Helical" evidence="1">
    <location>
        <begin position="37"/>
        <end position="58"/>
    </location>
</feature>